<keyword evidence="1" id="KW-0732">Signal</keyword>
<protein>
    <submittedName>
        <fullName evidence="2">Uncharacterized protein</fullName>
    </submittedName>
</protein>
<organism evidence="2 3">
    <name type="scientific">Actinoallomurus oryzae</name>
    <dbReference type="NCBI Taxonomy" id="502180"/>
    <lineage>
        <taxon>Bacteria</taxon>
        <taxon>Bacillati</taxon>
        <taxon>Actinomycetota</taxon>
        <taxon>Actinomycetes</taxon>
        <taxon>Streptosporangiales</taxon>
        <taxon>Thermomonosporaceae</taxon>
        <taxon>Actinoallomurus</taxon>
    </lineage>
</organism>
<name>A0ABP8PRK2_9ACTN</name>
<keyword evidence="3" id="KW-1185">Reference proteome</keyword>
<gene>
    <name evidence="2" type="ORF">GCM10023191_025940</name>
</gene>
<feature type="signal peptide" evidence="1">
    <location>
        <begin position="1"/>
        <end position="34"/>
    </location>
</feature>
<proteinExistence type="predicted"/>
<dbReference type="EMBL" id="BAABHF010000016">
    <property type="protein sequence ID" value="GAA4491634.1"/>
    <property type="molecule type" value="Genomic_DNA"/>
</dbReference>
<dbReference type="Proteomes" id="UP001500503">
    <property type="component" value="Unassembled WGS sequence"/>
</dbReference>
<sequence length="153" mass="15426">MKGQSVIFHFRIGAIAAALTLSAGSVVPAPSASAAVGLALDGLKCLVDQHICFASGTVNATRPGHTENLTTTVAPANGGADIGSGSVQQAGNGGNEKFTTAIKTTPAAPITAGERIKITATDVETSGPRQIDKATTSRNMTCQAHKDHTITCA</sequence>
<evidence type="ECO:0000313" key="2">
    <source>
        <dbReference type="EMBL" id="GAA4491634.1"/>
    </source>
</evidence>
<comment type="caution">
    <text evidence="2">The sequence shown here is derived from an EMBL/GenBank/DDBJ whole genome shotgun (WGS) entry which is preliminary data.</text>
</comment>
<evidence type="ECO:0000256" key="1">
    <source>
        <dbReference type="SAM" id="SignalP"/>
    </source>
</evidence>
<feature type="chain" id="PRO_5045628418" evidence="1">
    <location>
        <begin position="35"/>
        <end position="153"/>
    </location>
</feature>
<reference evidence="3" key="1">
    <citation type="journal article" date="2019" name="Int. J. Syst. Evol. Microbiol.">
        <title>The Global Catalogue of Microorganisms (GCM) 10K type strain sequencing project: providing services to taxonomists for standard genome sequencing and annotation.</title>
        <authorList>
            <consortium name="The Broad Institute Genomics Platform"/>
            <consortium name="The Broad Institute Genome Sequencing Center for Infectious Disease"/>
            <person name="Wu L."/>
            <person name="Ma J."/>
        </authorList>
    </citation>
    <scope>NUCLEOTIDE SEQUENCE [LARGE SCALE GENOMIC DNA]</scope>
    <source>
        <strain evidence="3">JCM 17933</strain>
    </source>
</reference>
<evidence type="ECO:0000313" key="3">
    <source>
        <dbReference type="Proteomes" id="UP001500503"/>
    </source>
</evidence>
<accession>A0ABP8PRK2</accession>